<evidence type="ECO:0000256" key="9">
    <source>
        <dbReference type="ARBA" id="ARBA00023014"/>
    </source>
</evidence>
<dbReference type="GO" id="GO:0046872">
    <property type="term" value="F:metal ion binding"/>
    <property type="evidence" value="ECO:0007669"/>
    <property type="project" value="UniProtKB-KW"/>
</dbReference>
<comment type="cofactor">
    <cofactor evidence="1">
        <name>FMN</name>
        <dbReference type="ChEBI" id="CHEBI:58210"/>
    </cofactor>
</comment>
<dbReference type="InterPro" id="IPR051793">
    <property type="entry name" value="NADH:flavin_oxidoreductase"/>
</dbReference>
<dbReference type="Gene3D" id="3.40.50.720">
    <property type="entry name" value="NAD(P)-binding Rossmann-like Domain"/>
    <property type="match status" value="1"/>
</dbReference>
<evidence type="ECO:0000256" key="8">
    <source>
        <dbReference type="ARBA" id="ARBA00023004"/>
    </source>
</evidence>
<dbReference type="PANTHER" id="PTHR42917">
    <property type="entry name" value="2,4-DIENOYL-COA REDUCTASE"/>
    <property type="match status" value="1"/>
</dbReference>
<keyword evidence="14" id="KW-1185">Reference proteome</keyword>
<organism evidence="13 14">
    <name type="scientific">Novosphingobium olei</name>
    <dbReference type="NCBI Taxonomy" id="2728851"/>
    <lineage>
        <taxon>Bacteria</taxon>
        <taxon>Pseudomonadati</taxon>
        <taxon>Pseudomonadota</taxon>
        <taxon>Alphaproteobacteria</taxon>
        <taxon>Sphingomonadales</taxon>
        <taxon>Sphingomonadaceae</taxon>
        <taxon>Novosphingobium</taxon>
    </lineage>
</organism>
<evidence type="ECO:0000313" key="14">
    <source>
        <dbReference type="Proteomes" id="UP000583556"/>
    </source>
</evidence>
<proteinExistence type="inferred from homology"/>
<reference evidence="13 14" key="1">
    <citation type="submission" date="2020-04" db="EMBL/GenBank/DDBJ databases">
        <title>Novosphingobium sp. TW-4 isolated from soil.</title>
        <authorList>
            <person name="Dahal R.H."/>
            <person name="Chaudhary D.K."/>
        </authorList>
    </citation>
    <scope>NUCLEOTIDE SEQUENCE [LARGE SCALE GENOMIC DNA]</scope>
    <source>
        <strain evidence="13 14">TW-4</strain>
    </source>
</reference>
<evidence type="ECO:0000313" key="13">
    <source>
        <dbReference type="EMBL" id="NML92687.1"/>
    </source>
</evidence>
<keyword evidence="6" id="KW-0479">Metal-binding</keyword>
<dbReference type="InterPro" id="IPR023753">
    <property type="entry name" value="FAD/NAD-binding_dom"/>
</dbReference>
<dbReference type="RefSeq" id="WP_169491903.1">
    <property type="nucleotide sequence ID" value="NZ_JABBGM010000001.1"/>
</dbReference>
<evidence type="ECO:0000259" key="10">
    <source>
        <dbReference type="Pfam" id="PF00724"/>
    </source>
</evidence>
<name>A0A7Y0BLQ6_9SPHN</name>
<comment type="cofactor">
    <cofactor evidence="2">
        <name>[4Fe-4S] cluster</name>
        <dbReference type="ChEBI" id="CHEBI:49883"/>
    </cofactor>
</comment>
<dbReference type="Gene3D" id="3.50.50.60">
    <property type="entry name" value="FAD/NAD(P)-binding domain"/>
    <property type="match status" value="1"/>
</dbReference>
<evidence type="ECO:0000256" key="7">
    <source>
        <dbReference type="ARBA" id="ARBA00023002"/>
    </source>
</evidence>
<keyword evidence="4" id="KW-0285">Flavoprotein</keyword>
<gene>
    <name evidence="13" type="ORF">HHL27_03240</name>
</gene>
<dbReference type="Gene3D" id="3.20.20.70">
    <property type="entry name" value="Aldolase class I"/>
    <property type="match status" value="1"/>
</dbReference>
<dbReference type="PRINTS" id="PR00411">
    <property type="entry name" value="PNDRDTASEI"/>
</dbReference>
<accession>A0A7Y0BLQ6</accession>
<evidence type="ECO:0000256" key="2">
    <source>
        <dbReference type="ARBA" id="ARBA00001966"/>
    </source>
</evidence>
<evidence type="ECO:0000259" key="11">
    <source>
        <dbReference type="Pfam" id="PF00890"/>
    </source>
</evidence>
<protein>
    <submittedName>
        <fullName evidence="13">FAD-dependent oxidoreductase</fullName>
    </submittedName>
</protein>
<dbReference type="PRINTS" id="PR00368">
    <property type="entry name" value="FADPNR"/>
</dbReference>
<evidence type="ECO:0000256" key="5">
    <source>
        <dbReference type="ARBA" id="ARBA00022643"/>
    </source>
</evidence>
<evidence type="ECO:0000256" key="1">
    <source>
        <dbReference type="ARBA" id="ARBA00001917"/>
    </source>
</evidence>
<feature type="domain" description="FAD-dependent oxidoreductase 2 FAD-binding" evidence="11">
    <location>
        <begin position="405"/>
        <end position="445"/>
    </location>
</feature>
<dbReference type="InterPro" id="IPR001155">
    <property type="entry name" value="OxRdtase_FMN_N"/>
</dbReference>
<keyword evidence="7" id="KW-0560">Oxidoreductase</keyword>
<dbReference type="GO" id="GO:0010181">
    <property type="term" value="F:FMN binding"/>
    <property type="evidence" value="ECO:0007669"/>
    <property type="project" value="InterPro"/>
</dbReference>
<dbReference type="SUPFAM" id="SSF51395">
    <property type="entry name" value="FMN-linked oxidoreductases"/>
    <property type="match status" value="1"/>
</dbReference>
<comment type="similarity">
    <text evidence="3">In the N-terminal section; belongs to the NADH:flavin oxidoreductase/NADH oxidase family.</text>
</comment>
<dbReference type="PANTHER" id="PTHR42917:SF2">
    <property type="entry name" value="2,4-DIENOYL-COA REDUCTASE [(2E)-ENOYL-COA-PRODUCING]"/>
    <property type="match status" value="1"/>
</dbReference>
<dbReference type="SUPFAM" id="SSF51905">
    <property type="entry name" value="FAD/NAD(P)-binding domain"/>
    <property type="match status" value="1"/>
</dbReference>
<evidence type="ECO:0000256" key="3">
    <source>
        <dbReference type="ARBA" id="ARBA00011048"/>
    </source>
</evidence>
<dbReference type="GO" id="GO:0016491">
    <property type="term" value="F:oxidoreductase activity"/>
    <property type="evidence" value="ECO:0007669"/>
    <property type="project" value="UniProtKB-KW"/>
</dbReference>
<keyword evidence="5" id="KW-0288">FMN</keyword>
<keyword evidence="9" id="KW-0411">Iron-sulfur</keyword>
<dbReference type="Pfam" id="PF00724">
    <property type="entry name" value="Oxidored_FMN"/>
    <property type="match status" value="1"/>
</dbReference>
<feature type="domain" description="FAD/NAD(P)-binding" evidence="12">
    <location>
        <begin position="491"/>
        <end position="635"/>
    </location>
</feature>
<evidence type="ECO:0000256" key="6">
    <source>
        <dbReference type="ARBA" id="ARBA00022723"/>
    </source>
</evidence>
<sequence length="672" mass="72618">MSKLFEPFEAKGLTFKNRLIHVPTTLNMSDPQGYATRRLAAAYGSLAKGGYAATLVGATCVRRDGLINERMLGLYDEDYVIEFRDTVSEIKNNGSLAGIQLFYGGLIPGLGTTVPLEAGKGWIPGTVAWGPSNKYVIGNPESGVVPTEVYDDIVESFAQAGRRAKEAGFDFLSFHFCHGSLPHTNLSLLANQGRTDKYADRFYMCEAIIERTQELCGKDFPLIPRLCCDENLEGGYDIEYFAEHYAPRLHALGISVLDCTFGSMLGAPSRRADIHSTEFIGPSFYTPKVVNKDNIQKLRTELQKRGIDMPLIGSANLITPDHLRTMVDEAGADFAGVCRLSLDDPDFPNKMMQGREDEIRLSTHTGASLLQGNIFGKGWAGSAQNPVFGREDEYRIVPTNRPKKVVVVGGGSGGMEYALTADEIGHDVVLFEKAATLGGAMDWAGNYPGLPNMEMLRYQPSYHRKMIAKSKVDVRCGVDADVAMILAENPDVVVVATGARPIAIEVPGLAEARSSGLALRIDEAMRRDDPPAIGKRVVVVGAAEGAELAIDYKLRGHDVRLVEAGPAYAPANYIGSRVWAIMGMMAYAGLAAEPGLALKAIEGNEAVFAGADGEVRIEADTIVICSGREADNSLERAFMGKPVAVHVVGDARTPRSYANAIHEAAYLSRTVA</sequence>
<comment type="caution">
    <text evidence="13">The sequence shown here is derived from an EMBL/GenBank/DDBJ whole genome shotgun (WGS) entry which is preliminary data.</text>
</comment>
<keyword evidence="8" id="KW-0408">Iron</keyword>
<feature type="domain" description="NADH:flavin oxidoreductase/NADH oxidase N-terminal" evidence="10">
    <location>
        <begin position="3"/>
        <end position="358"/>
    </location>
</feature>
<evidence type="ECO:0000256" key="4">
    <source>
        <dbReference type="ARBA" id="ARBA00022630"/>
    </source>
</evidence>
<dbReference type="Pfam" id="PF07992">
    <property type="entry name" value="Pyr_redox_2"/>
    <property type="match status" value="1"/>
</dbReference>
<dbReference type="AlphaFoldDB" id="A0A7Y0BLQ6"/>
<dbReference type="EMBL" id="JABBGM010000001">
    <property type="protein sequence ID" value="NML92687.1"/>
    <property type="molecule type" value="Genomic_DNA"/>
</dbReference>
<dbReference type="Proteomes" id="UP000583556">
    <property type="component" value="Unassembled WGS sequence"/>
</dbReference>
<dbReference type="InterPro" id="IPR003953">
    <property type="entry name" value="FAD-dep_OxRdtase_2_FAD-bd"/>
</dbReference>
<dbReference type="InterPro" id="IPR013785">
    <property type="entry name" value="Aldolase_TIM"/>
</dbReference>
<dbReference type="Pfam" id="PF00890">
    <property type="entry name" value="FAD_binding_2"/>
    <property type="match status" value="1"/>
</dbReference>
<dbReference type="InterPro" id="IPR036188">
    <property type="entry name" value="FAD/NAD-bd_sf"/>
</dbReference>
<evidence type="ECO:0000259" key="12">
    <source>
        <dbReference type="Pfam" id="PF07992"/>
    </source>
</evidence>
<dbReference type="GO" id="GO:0051536">
    <property type="term" value="F:iron-sulfur cluster binding"/>
    <property type="evidence" value="ECO:0007669"/>
    <property type="project" value="UniProtKB-KW"/>
</dbReference>